<dbReference type="Pfam" id="PF01555">
    <property type="entry name" value="N6_N4_Mtase"/>
    <property type="match status" value="1"/>
</dbReference>
<dbReference type="Gene3D" id="3.40.50.150">
    <property type="entry name" value="Vaccinia Virus protein VP39"/>
    <property type="match status" value="1"/>
</dbReference>
<keyword evidence="5" id="KW-0949">S-adenosyl-L-methionine</keyword>
<dbReference type="Proteomes" id="UP000574332">
    <property type="component" value="Unassembled WGS sequence"/>
</dbReference>
<dbReference type="GO" id="GO:0003677">
    <property type="term" value="F:DNA binding"/>
    <property type="evidence" value="ECO:0007669"/>
    <property type="project" value="InterPro"/>
</dbReference>
<dbReference type="PROSITE" id="PS00092">
    <property type="entry name" value="N6_MTASE"/>
    <property type="match status" value="1"/>
</dbReference>
<dbReference type="GO" id="GO:0032259">
    <property type="term" value="P:methylation"/>
    <property type="evidence" value="ECO:0007669"/>
    <property type="project" value="UniProtKB-KW"/>
</dbReference>
<keyword evidence="3 8" id="KW-0489">Methyltransferase</keyword>
<reference evidence="8 9" key="1">
    <citation type="submission" date="2020-07" db="EMBL/GenBank/DDBJ databases">
        <title>Genomic Encyclopedia of Type Strains, Phase IV (KMG-IV): sequencing the most valuable type-strain genomes for metagenomic binning, comparative biology and taxonomic classification.</title>
        <authorList>
            <person name="Goeker M."/>
        </authorList>
    </citation>
    <scope>NUCLEOTIDE SEQUENCE [LARGE SCALE GENOMIC DNA]</scope>
    <source>
        <strain evidence="8 9">DSM 23697</strain>
    </source>
</reference>
<evidence type="ECO:0000313" key="9">
    <source>
        <dbReference type="Proteomes" id="UP000574332"/>
    </source>
</evidence>
<dbReference type="SUPFAM" id="SSF53335">
    <property type="entry name" value="S-adenosyl-L-methionine-dependent methyltransferases"/>
    <property type="match status" value="1"/>
</dbReference>
<keyword evidence="4 8" id="KW-0808">Transferase</keyword>
<accession>A0A8E2A8R8</accession>
<evidence type="ECO:0000259" key="7">
    <source>
        <dbReference type="Pfam" id="PF01555"/>
    </source>
</evidence>
<proteinExistence type="inferred from homology"/>
<evidence type="ECO:0000256" key="3">
    <source>
        <dbReference type="ARBA" id="ARBA00022603"/>
    </source>
</evidence>
<dbReference type="InterPro" id="IPR002052">
    <property type="entry name" value="DNA_methylase_N6_adenine_CS"/>
</dbReference>
<dbReference type="PIRSF" id="PIRSF015855">
    <property type="entry name" value="TypeIII_Mtase_mKpnI"/>
    <property type="match status" value="1"/>
</dbReference>
<dbReference type="InterPro" id="IPR002941">
    <property type="entry name" value="DNA_methylase_N4/N6"/>
</dbReference>
<dbReference type="GO" id="GO:0008170">
    <property type="term" value="F:N-methyltransferase activity"/>
    <property type="evidence" value="ECO:0007669"/>
    <property type="project" value="InterPro"/>
</dbReference>
<dbReference type="PRINTS" id="PR00506">
    <property type="entry name" value="D21N6MTFRASE"/>
</dbReference>
<evidence type="ECO:0000256" key="2">
    <source>
        <dbReference type="ARBA" id="ARBA00011900"/>
    </source>
</evidence>
<comment type="catalytic activity">
    <reaction evidence="6">
        <text>a 2'-deoxyadenosine in DNA + S-adenosyl-L-methionine = an N(6)-methyl-2'-deoxyadenosine in DNA + S-adenosyl-L-homocysteine + H(+)</text>
        <dbReference type="Rhea" id="RHEA:15197"/>
        <dbReference type="Rhea" id="RHEA-COMP:12418"/>
        <dbReference type="Rhea" id="RHEA-COMP:12419"/>
        <dbReference type="ChEBI" id="CHEBI:15378"/>
        <dbReference type="ChEBI" id="CHEBI:57856"/>
        <dbReference type="ChEBI" id="CHEBI:59789"/>
        <dbReference type="ChEBI" id="CHEBI:90615"/>
        <dbReference type="ChEBI" id="CHEBI:90616"/>
        <dbReference type="EC" id="2.1.1.72"/>
    </reaction>
</comment>
<gene>
    <name evidence="8" type="ORF">F5613_003149</name>
</gene>
<dbReference type="InterPro" id="IPR029063">
    <property type="entry name" value="SAM-dependent_MTases_sf"/>
</dbReference>
<feature type="domain" description="DNA methylase N-4/N-6" evidence="7">
    <location>
        <begin position="116"/>
        <end position="424"/>
    </location>
</feature>
<evidence type="ECO:0000256" key="1">
    <source>
        <dbReference type="ARBA" id="ARBA00006594"/>
    </source>
</evidence>
<organism evidence="8 9">
    <name type="scientific">Macellibacteroides fermentans</name>
    <dbReference type="NCBI Taxonomy" id="879969"/>
    <lineage>
        <taxon>Bacteria</taxon>
        <taxon>Pseudomonadati</taxon>
        <taxon>Bacteroidota</taxon>
        <taxon>Bacteroidia</taxon>
        <taxon>Bacteroidales</taxon>
        <taxon>Porphyromonadaceae</taxon>
        <taxon>Macellibacteroides</taxon>
    </lineage>
</organism>
<evidence type="ECO:0000256" key="5">
    <source>
        <dbReference type="ARBA" id="ARBA00022691"/>
    </source>
</evidence>
<comment type="similarity">
    <text evidence="1">Belongs to the N(4)/N(6)-methyltransferase family.</text>
</comment>
<dbReference type="EMBL" id="JACCCY010000006">
    <property type="protein sequence ID" value="NYI50981.1"/>
    <property type="molecule type" value="Genomic_DNA"/>
</dbReference>
<dbReference type="InterPro" id="IPR002295">
    <property type="entry name" value="N4/N6-MTase_EcoPI_Mod-like"/>
</dbReference>
<dbReference type="EC" id="2.1.1.72" evidence="2"/>
<sequence length="622" mass="70488">MQKTNIPQAESKSADLVAQNLEQLKQIFPEVIKEGKVDFEALNDLLGNYADTAEERFALNWAGKANARREAQKRSTGTLRPCPEESVDWDTTDNLYIEGDNLEVLKLLQKSYHSRVKMIYIDPPYNTGKDFVYKDNYKDNMKNYLELTGQDKKLSTNTESDGRYHSNWLNMMYPRLKLARNLLTEDGVIFISIDDNEVANLRKVCDEIMGEENFVFQIAWRRTDNQSNIGNIAKVKEYIACYAKSGSNVSVGKLPLSEKAKNEYRYEDKKGLFRRDILFHKTRGRHYFEVKTKSGNILNGPWMIKKEDFQKLDAEDGIYWTSGGDEQPYGKIYLSESQGQIPNDFWGIEYGTNQRASLEVEALLEQRLFDFPKPISLLKYLLNIGSAKDSLILDFFSGSATTAHAVMQLNAEDGGNRKYICVQIPEPTPEESEARKAGYATIPEIAKERIRRAGKKILEEQKAKVEKEGLFTEEPKKLDTGFKVFKLDSSNINAWDSNPDNLETALNNSLFNIKTDRSEDDLLYEILIKYGIELTEKINRHTIDGKTVYEMGAGSLIVCLADNLSTTVAEGIGKLYKAVSPEGVDANCRVVFKEAGFNGSDEVKTNTLLILKQHGITNVATV</sequence>
<evidence type="ECO:0000256" key="4">
    <source>
        <dbReference type="ARBA" id="ARBA00022679"/>
    </source>
</evidence>
<evidence type="ECO:0000256" key="6">
    <source>
        <dbReference type="ARBA" id="ARBA00047942"/>
    </source>
</evidence>
<name>A0A8E2A8R8_9PORP</name>
<evidence type="ECO:0000313" key="8">
    <source>
        <dbReference type="EMBL" id="NYI50981.1"/>
    </source>
</evidence>
<keyword evidence="9" id="KW-1185">Reference proteome</keyword>
<protein>
    <recommendedName>
        <fullName evidence="2">site-specific DNA-methyltransferase (adenine-specific)</fullName>
        <ecNumber evidence="2">2.1.1.72</ecNumber>
    </recommendedName>
</protein>
<dbReference type="GO" id="GO:0009007">
    <property type="term" value="F:site-specific DNA-methyltransferase (adenine-specific) activity"/>
    <property type="evidence" value="ECO:0007669"/>
    <property type="project" value="UniProtKB-EC"/>
</dbReference>
<dbReference type="AlphaFoldDB" id="A0A8E2A8R8"/>
<dbReference type="RefSeq" id="WP_179400382.1">
    <property type="nucleotide sequence ID" value="NZ_JACCCY010000006.1"/>
</dbReference>
<comment type="caution">
    <text evidence="8">The sequence shown here is derived from an EMBL/GenBank/DDBJ whole genome shotgun (WGS) entry which is preliminary data.</text>
</comment>